<evidence type="ECO:0000256" key="2">
    <source>
        <dbReference type="ARBA" id="ARBA00022857"/>
    </source>
</evidence>
<dbReference type="PROSITE" id="PS00061">
    <property type="entry name" value="ADH_SHORT"/>
    <property type="match status" value="1"/>
</dbReference>
<gene>
    <name evidence="6" type="ORF">PRZ48_004278</name>
</gene>
<keyword evidence="5" id="KW-0472">Membrane</keyword>
<evidence type="ECO:0000256" key="3">
    <source>
        <dbReference type="ARBA" id="ARBA00023002"/>
    </source>
</evidence>
<dbReference type="InterPro" id="IPR002347">
    <property type="entry name" value="SDR_fam"/>
</dbReference>
<dbReference type="EMBL" id="JAXOVC010000003">
    <property type="protein sequence ID" value="KAK4503363.1"/>
    <property type="molecule type" value="Genomic_DNA"/>
</dbReference>
<keyword evidence="5" id="KW-0812">Transmembrane</keyword>
<reference evidence="6 7" key="1">
    <citation type="journal article" date="2023" name="G3 (Bethesda)">
        <title>A chromosome-level genome assembly of Zasmidium syzygii isolated from banana leaves.</title>
        <authorList>
            <person name="van Westerhoven A.C."/>
            <person name="Mehrabi R."/>
            <person name="Talebi R."/>
            <person name="Steentjes M.B.F."/>
            <person name="Corcolon B."/>
            <person name="Chong P.A."/>
            <person name="Kema G.H.J."/>
            <person name="Seidl M.F."/>
        </authorList>
    </citation>
    <scope>NUCLEOTIDE SEQUENCE [LARGE SCALE GENOMIC DNA]</scope>
    <source>
        <strain evidence="6 7">P124</strain>
    </source>
</reference>
<dbReference type="SUPFAM" id="SSF51735">
    <property type="entry name" value="NAD(P)-binding Rossmann-fold domains"/>
    <property type="match status" value="1"/>
</dbReference>
<dbReference type="Gene3D" id="3.40.50.720">
    <property type="entry name" value="NAD(P)-binding Rossmann-like Domain"/>
    <property type="match status" value="1"/>
</dbReference>
<name>A0ABR0ERA7_ZASCE</name>
<keyword evidence="3" id="KW-0560">Oxidoreductase</keyword>
<keyword evidence="7" id="KW-1185">Reference proteome</keyword>
<evidence type="ECO:0000256" key="4">
    <source>
        <dbReference type="RuleBase" id="RU000363"/>
    </source>
</evidence>
<evidence type="ECO:0008006" key="8">
    <source>
        <dbReference type="Google" id="ProtNLM"/>
    </source>
</evidence>
<feature type="transmembrane region" description="Helical" evidence="5">
    <location>
        <begin position="21"/>
        <end position="43"/>
    </location>
</feature>
<dbReference type="InterPro" id="IPR036291">
    <property type="entry name" value="NAD(P)-bd_dom_sf"/>
</dbReference>
<sequence>MASHVTSGRGKRWHQHLTIDLFAHVLSNSIFHPFVAWMIPLCLRSLQAPYESTQFIGACVYASAITLLWMLSIINKRLAYGLPREINWDDEVVVITGGAGGLGKILAEIYGMRGASVAILDVVEPKKGSEGLAGVQSYRCDVGDATAVENARAQIEKDLGTPTILINNAGIVNGKPLWELTSTDVQRNFNVNLLSHFNTIRTFLPGMLASETGGTIVTVASVLGKVAASHLSDYCAAKAGLIAMHTSLRSELASSHAPEGAENIRMLLVTPGQLATPLFQGLETPSDFFGPVVEPVELAREIAKMVDAGESGQISLPLYAKLIEWMHVLPASLEMLARRVSGVDRAMERVHRKSKNKSDIRRES</sequence>
<accession>A0ABR0ERA7</accession>
<evidence type="ECO:0000256" key="1">
    <source>
        <dbReference type="ARBA" id="ARBA00006484"/>
    </source>
</evidence>
<evidence type="ECO:0000313" key="7">
    <source>
        <dbReference type="Proteomes" id="UP001305779"/>
    </source>
</evidence>
<protein>
    <recommendedName>
        <fullName evidence="8">NAD(P)-binding protein</fullName>
    </recommendedName>
</protein>
<dbReference type="Pfam" id="PF00106">
    <property type="entry name" value="adh_short"/>
    <property type="match status" value="1"/>
</dbReference>
<dbReference type="Proteomes" id="UP001305779">
    <property type="component" value="Unassembled WGS sequence"/>
</dbReference>
<dbReference type="PANTHER" id="PTHR24322">
    <property type="entry name" value="PKSB"/>
    <property type="match status" value="1"/>
</dbReference>
<dbReference type="InterPro" id="IPR020904">
    <property type="entry name" value="Sc_DH/Rdtase_CS"/>
</dbReference>
<evidence type="ECO:0000313" key="6">
    <source>
        <dbReference type="EMBL" id="KAK4503363.1"/>
    </source>
</evidence>
<dbReference type="PRINTS" id="PR00081">
    <property type="entry name" value="GDHRDH"/>
</dbReference>
<organism evidence="6 7">
    <name type="scientific">Zasmidium cellare</name>
    <name type="common">Wine cellar mold</name>
    <name type="synonym">Racodium cellare</name>
    <dbReference type="NCBI Taxonomy" id="395010"/>
    <lineage>
        <taxon>Eukaryota</taxon>
        <taxon>Fungi</taxon>
        <taxon>Dikarya</taxon>
        <taxon>Ascomycota</taxon>
        <taxon>Pezizomycotina</taxon>
        <taxon>Dothideomycetes</taxon>
        <taxon>Dothideomycetidae</taxon>
        <taxon>Mycosphaerellales</taxon>
        <taxon>Mycosphaerellaceae</taxon>
        <taxon>Zasmidium</taxon>
    </lineage>
</organism>
<comment type="caution">
    <text evidence="6">The sequence shown here is derived from an EMBL/GenBank/DDBJ whole genome shotgun (WGS) entry which is preliminary data.</text>
</comment>
<proteinExistence type="inferred from homology"/>
<keyword evidence="5" id="KW-1133">Transmembrane helix</keyword>
<comment type="similarity">
    <text evidence="1 4">Belongs to the short-chain dehydrogenases/reductases (SDR) family.</text>
</comment>
<dbReference type="PRINTS" id="PR00080">
    <property type="entry name" value="SDRFAMILY"/>
</dbReference>
<feature type="transmembrane region" description="Helical" evidence="5">
    <location>
        <begin position="55"/>
        <end position="74"/>
    </location>
</feature>
<keyword evidence="2" id="KW-0521">NADP</keyword>
<evidence type="ECO:0000256" key="5">
    <source>
        <dbReference type="SAM" id="Phobius"/>
    </source>
</evidence>
<dbReference type="PANTHER" id="PTHR24322:SF736">
    <property type="entry name" value="RETINOL DEHYDROGENASE 10"/>
    <property type="match status" value="1"/>
</dbReference>